<evidence type="ECO:0000313" key="2">
    <source>
        <dbReference type="Proteomes" id="UP001156706"/>
    </source>
</evidence>
<sequence length="81" mass="8850">MNTAMLLAARFNGPTVPLESISEEFLGIERKKALELARLGTLPFPATRLGRTQNAPWLVHVDDLGKALDDAFKEARAACTL</sequence>
<gene>
    <name evidence="1" type="ORF">GCM10007907_20820</name>
</gene>
<keyword evidence="2" id="KW-1185">Reference proteome</keyword>
<evidence type="ECO:0008006" key="3">
    <source>
        <dbReference type="Google" id="ProtNLM"/>
    </source>
</evidence>
<name>A0ABQ5YE81_9NEIS</name>
<reference evidence="2" key="1">
    <citation type="journal article" date="2019" name="Int. J. Syst. Evol. Microbiol.">
        <title>The Global Catalogue of Microorganisms (GCM) 10K type strain sequencing project: providing services to taxonomists for standard genome sequencing and annotation.</title>
        <authorList>
            <consortium name="The Broad Institute Genomics Platform"/>
            <consortium name="The Broad Institute Genome Sequencing Center for Infectious Disease"/>
            <person name="Wu L."/>
            <person name="Ma J."/>
        </authorList>
    </citation>
    <scope>NUCLEOTIDE SEQUENCE [LARGE SCALE GENOMIC DNA]</scope>
    <source>
        <strain evidence="2">NBRC 110044</strain>
    </source>
</reference>
<accession>A0ABQ5YE81</accession>
<evidence type="ECO:0000313" key="1">
    <source>
        <dbReference type="EMBL" id="GLR13292.1"/>
    </source>
</evidence>
<proteinExistence type="predicted"/>
<protein>
    <recommendedName>
        <fullName evidence="3">Pyocin activator protein PrtN</fullName>
    </recommendedName>
</protein>
<dbReference type="Proteomes" id="UP001156706">
    <property type="component" value="Unassembled WGS sequence"/>
</dbReference>
<dbReference type="RefSeq" id="WP_284196398.1">
    <property type="nucleotide sequence ID" value="NZ_BSOG01000002.1"/>
</dbReference>
<comment type="caution">
    <text evidence="1">The sequence shown here is derived from an EMBL/GenBank/DDBJ whole genome shotgun (WGS) entry which is preliminary data.</text>
</comment>
<dbReference type="Pfam" id="PF11112">
    <property type="entry name" value="PyocinActivator"/>
    <property type="match status" value="1"/>
</dbReference>
<dbReference type="EMBL" id="BSOG01000002">
    <property type="protein sequence ID" value="GLR13292.1"/>
    <property type="molecule type" value="Genomic_DNA"/>
</dbReference>
<dbReference type="InterPro" id="IPR020518">
    <property type="entry name" value="Tscrpt_reg_PrtN"/>
</dbReference>
<organism evidence="1 2">
    <name type="scientific">Chitinimonas prasina</name>
    <dbReference type="NCBI Taxonomy" id="1434937"/>
    <lineage>
        <taxon>Bacteria</taxon>
        <taxon>Pseudomonadati</taxon>
        <taxon>Pseudomonadota</taxon>
        <taxon>Betaproteobacteria</taxon>
        <taxon>Neisseriales</taxon>
        <taxon>Chitinibacteraceae</taxon>
        <taxon>Chitinimonas</taxon>
    </lineage>
</organism>